<gene>
    <name evidence="2" type="ORF">MA16_Dca026366</name>
</gene>
<reference evidence="2 3" key="2">
    <citation type="journal article" date="2017" name="Nature">
        <title>The Apostasia genome and the evolution of orchids.</title>
        <authorList>
            <person name="Zhang G.Q."/>
            <person name="Liu K.W."/>
            <person name="Li Z."/>
            <person name="Lohaus R."/>
            <person name="Hsiao Y.Y."/>
            <person name="Niu S.C."/>
            <person name="Wang J.Y."/>
            <person name="Lin Y.C."/>
            <person name="Xu Q."/>
            <person name="Chen L.J."/>
            <person name="Yoshida K."/>
            <person name="Fujiwara S."/>
            <person name="Wang Z.W."/>
            <person name="Zhang Y.Q."/>
            <person name="Mitsuda N."/>
            <person name="Wang M."/>
            <person name="Liu G.H."/>
            <person name="Pecoraro L."/>
            <person name="Huang H.X."/>
            <person name="Xiao X.J."/>
            <person name="Lin M."/>
            <person name="Wu X.Y."/>
            <person name="Wu W.L."/>
            <person name="Chen Y.Y."/>
            <person name="Chang S.B."/>
            <person name="Sakamoto S."/>
            <person name="Ohme-Takagi M."/>
            <person name="Yagi M."/>
            <person name="Zeng S.J."/>
            <person name="Shen C.Y."/>
            <person name="Yeh C.M."/>
            <person name="Luo Y.B."/>
            <person name="Tsai W.C."/>
            <person name="Van de Peer Y."/>
            <person name="Liu Z.J."/>
        </authorList>
    </citation>
    <scope>NUCLEOTIDE SEQUENCE [LARGE SCALE GENOMIC DNA]</scope>
    <source>
        <tissue evidence="2">The whole plant</tissue>
    </source>
</reference>
<evidence type="ECO:0000313" key="2">
    <source>
        <dbReference type="EMBL" id="PKU80369.1"/>
    </source>
</evidence>
<dbReference type="Proteomes" id="UP000233837">
    <property type="component" value="Unassembled WGS sequence"/>
</dbReference>
<name>A0A2I0WXH7_9ASPA</name>
<feature type="region of interest" description="Disordered" evidence="1">
    <location>
        <begin position="53"/>
        <end position="73"/>
    </location>
</feature>
<protein>
    <submittedName>
        <fullName evidence="2">Uncharacterized protein</fullName>
    </submittedName>
</protein>
<dbReference type="AlphaFoldDB" id="A0A2I0WXH7"/>
<sequence length="114" mass="12363">MGAAIGVPSSGADRTSGGADRASDREREGNRENEMSGARGLVLGLLPAVFRRSRPPEQNHLSPAVQTAGNPPVHVDIRRFSGGLDRRNKITYHRRFRPPDNRRLMLISGGVPAV</sequence>
<feature type="compositionally biased region" description="Polar residues" evidence="1">
    <location>
        <begin position="59"/>
        <end position="69"/>
    </location>
</feature>
<dbReference type="EMBL" id="KZ502361">
    <property type="protein sequence ID" value="PKU80369.1"/>
    <property type="molecule type" value="Genomic_DNA"/>
</dbReference>
<evidence type="ECO:0000256" key="1">
    <source>
        <dbReference type="SAM" id="MobiDB-lite"/>
    </source>
</evidence>
<keyword evidence="3" id="KW-1185">Reference proteome</keyword>
<reference evidence="2 3" key="1">
    <citation type="journal article" date="2016" name="Sci. Rep.">
        <title>The Dendrobium catenatum Lindl. genome sequence provides insights into polysaccharide synthase, floral development and adaptive evolution.</title>
        <authorList>
            <person name="Zhang G.Q."/>
            <person name="Xu Q."/>
            <person name="Bian C."/>
            <person name="Tsai W.C."/>
            <person name="Yeh C.M."/>
            <person name="Liu K.W."/>
            <person name="Yoshida K."/>
            <person name="Zhang L.S."/>
            <person name="Chang S.B."/>
            <person name="Chen F."/>
            <person name="Shi Y."/>
            <person name="Su Y.Y."/>
            <person name="Zhang Y.Q."/>
            <person name="Chen L.J."/>
            <person name="Yin Y."/>
            <person name="Lin M."/>
            <person name="Huang H."/>
            <person name="Deng H."/>
            <person name="Wang Z.W."/>
            <person name="Zhu S.L."/>
            <person name="Zhao X."/>
            <person name="Deng C."/>
            <person name="Niu S.C."/>
            <person name="Huang J."/>
            <person name="Wang M."/>
            <person name="Liu G.H."/>
            <person name="Yang H.J."/>
            <person name="Xiao X.J."/>
            <person name="Hsiao Y.Y."/>
            <person name="Wu W.L."/>
            <person name="Chen Y.Y."/>
            <person name="Mitsuda N."/>
            <person name="Ohme-Takagi M."/>
            <person name="Luo Y.B."/>
            <person name="Van de Peer Y."/>
            <person name="Liu Z.J."/>
        </authorList>
    </citation>
    <scope>NUCLEOTIDE SEQUENCE [LARGE SCALE GENOMIC DNA]</scope>
    <source>
        <tissue evidence="2">The whole plant</tissue>
    </source>
</reference>
<feature type="compositionally biased region" description="Basic and acidic residues" evidence="1">
    <location>
        <begin position="21"/>
        <end position="34"/>
    </location>
</feature>
<evidence type="ECO:0000313" key="3">
    <source>
        <dbReference type="Proteomes" id="UP000233837"/>
    </source>
</evidence>
<accession>A0A2I0WXH7</accession>
<feature type="region of interest" description="Disordered" evidence="1">
    <location>
        <begin position="1"/>
        <end position="38"/>
    </location>
</feature>
<proteinExistence type="predicted"/>
<organism evidence="2 3">
    <name type="scientific">Dendrobium catenatum</name>
    <dbReference type="NCBI Taxonomy" id="906689"/>
    <lineage>
        <taxon>Eukaryota</taxon>
        <taxon>Viridiplantae</taxon>
        <taxon>Streptophyta</taxon>
        <taxon>Embryophyta</taxon>
        <taxon>Tracheophyta</taxon>
        <taxon>Spermatophyta</taxon>
        <taxon>Magnoliopsida</taxon>
        <taxon>Liliopsida</taxon>
        <taxon>Asparagales</taxon>
        <taxon>Orchidaceae</taxon>
        <taxon>Epidendroideae</taxon>
        <taxon>Malaxideae</taxon>
        <taxon>Dendrobiinae</taxon>
        <taxon>Dendrobium</taxon>
    </lineage>
</organism>